<dbReference type="EMBL" id="MLJW01006514">
    <property type="protein sequence ID" value="OIQ66559.1"/>
    <property type="molecule type" value="Genomic_DNA"/>
</dbReference>
<name>A0A1J5PFG2_9ZZZZ</name>
<accession>A0A1J5PFG2</accession>
<proteinExistence type="predicted"/>
<comment type="caution">
    <text evidence="1">The sequence shown here is derived from an EMBL/GenBank/DDBJ whole genome shotgun (WGS) entry which is preliminary data.</text>
</comment>
<sequence>MLVSRYIAKPLKEELKEHQINYLEAAGNCFIKTDNLYIYINDQPVTDVRLPADGKLWKTAGIKFLFSILNNPELLNQNYRAIASASTIALGNIGPLMAELQKEGYVKEGVREKAKFLFIDKKDQLIRRWAEAYRGTLRPKLQLYTYRFAQKERAAAWKDQPVEGFYWGGESGAALLTGFLSPEKFTIYTNQLRTNVMQRLRLVPEEDGPVEILQQFWRDDLPGQAAHPAASAPPLLIYADLITTLDSRNQEAAKRIKAEFLD</sequence>
<protein>
    <submittedName>
        <fullName evidence="1">Uncharacterized protein</fullName>
    </submittedName>
</protein>
<dbReference type="InterPro" id="IPR019238">
    <property type="entry name" value="AbiEi_2"/>
</dbReference>
<evidence type="ECO:0000313" key="1">
    <source>
        <dbReference type="EMBL" id="OIQ66559.1"/>
    </source>
</evidence>
<gene>
    <name evidence="1" type="ORF">GALL_518690</name>
</gene>
<organism evidence="1">
    <name type="scientific">mine drainage metagenome</name>
    <dbReference type="NCBI Taxonomy" id="410659"/>
    <lineage>
        <taxon>unclassified sequences</taxon>
        <taxon>metagenomes</taxon>
        <taxon>ecological metagenomes</taxon>
    </lineage>
</organism>
<dbReference type="AlphaFoldDB" id="A0A1J5PFG2"/>
<dbReference type="Pfam" id="PF09952">
    <property type="entry name" value="AbiEi_2"/>
    <property type="match status" value="1"/>
</dbReference>
<reference evidence="1" key="1">
    <citation type="submission" date="2016-10" db="EMBL/GenBank/DDBJ databases">
        <title>Sequence of Gallionella enrichment culture.</title>
        <authorList>
            <person name="Poehlein A."/>
            <person name="Muehling M."/>
            <person name="Daniel R."/>
        </authorList>
    </citation>
    <scope>NUCLEOTIDE SEQUENCE</scope>
</reference>